<sequence>MQCLSLSISNFALNIQKCFLKSCSSAFTADVHSLDRNENGGPTEGAEE</sequence>
<dbReference type="AlphaFoldDB" id="A0A0E9WP41"/>
<accession>A0A0E9WP41</accession>
<reference evidence="1" key="2">
    <citation type="journal article" date="2015" name="Fish Shellfish Immunol.">
        <title>Early steps in the European eel (Anguilla anguilla)-Vibrio vulnificus interaction in the gills: Role of the RtxA13 toxin.</title>
        <authorList>
            <person name="Callol A."/>
            <person name="Pajuelo D."/>
            <person name="Ebbesson L."/>
            <person name="Teles M."/>
            <person name="MacKenzie S."/>
            <person name="Amaro C."/>
        </authorList>
    </citation>
    <scope>NUCLEOTIDE SEQUENCE</scope>
</reference>
<organism evidence="1">
    <name type="scientific">Anguilla anguilla</name>
    <name type="common">European freshwater eel</name>
    <name type="synonym">Muraena anguilla</name>
    <dbReference type="NCBI Taxonomy" id="7936"/>
    <lineage>
        <taxon>Eukaryota</taxon>
        <taxon>Metazoa</taxon>
        <taxon>Chordata</taxon>
        <taxon>Craniata</taxon>
        <taxon>Vertebrata</taxon>
        <taxon>Euteleostomi</taxon>
        <taxon>Actinopterygii</taxon>
        <taxon>Neopterygii</taxon>
        <taxon>Teleostei</taxon>
        <taxon>Anguilliformes</taxon>
        <taxon>Anguillidae</taxon>
        <taxon>Anguilla</taxon>
    </lineage>
</organism>
<reference evidence="1" key="1">
    <citation type="submission" date="2014-11" db="EMBL/GenBank/DDBJ databases">
        <authorList>
            <person name="Amaro Gonzalez C."/>
        </authorList>
    </citation>
    <scope>NUCLEOTIDE SEQUENCE</scope>
</reference>
<protein>
    <submittedName>
        <fullName evidence="1">Uncharacterized protein</fullName>
    </submittedName>
</protein>
<proteinExistence type="predicted"/>
<dbReference type="EMBL" id="GBXM01016521">
    <property type="protein sequence ID" value="JAH92056.1"/>
    <property type="molecule type" value="Transcribed_RNA"/>
</dbReference>
<evidence type="ECO:0000313" key="1">
    <source>
        <dbReference type="EMBL" id="JAH92056.1"/>
    </source>
</evidence>
<name>A0A0E9WP41_ANGAN</name>